<feature type="transmembrane region" description="Helical" evidence="7">
    <location>
        <begin position="124"/>
        <end position="144"/>
    </location>
</feature>
<dbReference type="PROSITE" id="PS50928">
    <property type="entry name" value="ABC_TM1"/>
    <property type="match status" value="1"/>
</dbReference>
<sequence length="307" mass="33835">MTDMAVPAPETATVPPPGRRQERPRVDRVGYLFVAFFAVPFFLFNILPVLFGVYVAFTRWSIVGSPRWVGTENFTRAFADPWVTVAFQNALLYGVLIVPGVSVLGLAFALFVSRGYPLSGLARTLFFAPNVVSATVIGLVWVWLLDTQFGLVNHYLGAVGVSAVPWLTSTEWSLVGVSIASVWWDLGLAFVLFLAALQDIPADLTEAALVDGAGRWQRLFFIVLPQLRPVISMVVTLQLISTFRIFSQVYVMTNGGPAGSSSSPIYYIYTMAIVRNLFGYASAIALLLFIVILILTLLQRFLLKERA</sequence>
<protein>
    <submittedName>
        <fullName evidence="10">Multiple sugar transport system permease protein</fullName>
    </submittedName>
</protein>
<keyword evidence="6 7" id="KW-0472">Membrane</keyword>
<dbReference type="Proteomes" id="UP001235094">
    <property type="component" value="Unassembled WGS sequence"/>
</dbReference>
<feature type="transmembrane region" description="Helical" evidence="7">
    <location>
        <begin position="90"/>
        <end position="112"/>
    </location>
</feature>
<comment type="subcellular location">
    <subcellularLocation>
        <location evidence="1 7">Cell membrane</location>
        <topology evidence="1 7">Multi-pass membrane protein</topology>
    </subcellularLocation>
</comment>
<name>A0ABU0LUR0_9HYPH</name>
<dbReference type="Pfam" id="PF00528">
    <property type="entry name" value="BPD_transp_1"/>
    <property type="match status" value="1"/>
</dbReference>
<feature type="compositionally biased region" description="Low complexity" evidence="8">
    <location>
        <begin position="1"/>
        <end position="13"/>
    </location>
</feature>
<evidence type="ECO:0000256" key="3">
    <source>
        <dbReference type="ARBA" id="ARBA00022475"/>
    </source>
</evidence>
<evidence type="ECO:0000256" key="5">
    <source>
        <dbReference type="ARBA" id="ARBA00022989"/>
    </source>
</evidence>
<dbReference type="EMBL" id="JAUSVR010000012">
    <property type="protein sequence ID" value="MDQ0512456.1"/>
    <property type="molecule type" value="Genomic_DNA"/>
</dbReference>
<gene>
    <name evidence="10" type="ORF">QOZ99_003361</name>
</gene>
<evidence type="ECO:0000313" key="10">
    <source>
        <dbReference type="EMBL" id="MDQ0512456.1"/>
    </source>
</evidence>
<evidence type="ECO:0000256" key="8">
    <source>
        <dbReference type="SAM" id="MobiDB-lite"/>
    </source>
</evidence>
<feature type="transmembrane region" description="Helical" evidence="7">
    <location>
        <begin position="277"/>
        <end position="298"/>
    </location>
</feature>
<comment type="caution">
    <text evidence="10">The sequence shown here is derived from an EMBL/GenBank/DDBJ whole genome shotgun (WGS) entry which is preliminary data.</text>
</comment>
<dbReference type="PANTHER" id="PTHR30193:SF37">
    <property type="entry name" value="INNER MEMBRANE ABC TRANSPORTER PERMEASE PROTEIN YCJO"/>
    <property type="match status" value="1"/>
</dbReference>
<dbReference type="CDD" id="cd06261">
    <property type="entry name" value="TM_PBP2"/>
    <property type="match status" value="1"/>
</dbReference>
<dbReference type="RefSeq" id="WP_306891136.1">
    <property type="nucleotide sequence ID" value="NZ_JAUSVR010000012.1"/>
</dbReference>
<dbReference type="InterPro" id="IPR035906">
    <property type="entry name" value="MetI-like_sf"/>
</dbReference>
<keyword evidence="11" id="KW-1185">Reference proteome</keyword>
<dbReference type="Gene3D" id="1.10.3720.10">
    <property type="entry name" value="MetI-like"/>
    <property type="match status" value="1"/>
</dbReference>
<evidence type="ECO:0000313" key="11">
    <source>
        <dbReference type="Proteomes" id="UP001235094"/>
    </source>
</evidence>
<evidence type="ECO:0000256" key="6">
    <source>
        <dbReference type="ARBA" id="ARBA00023136"/>
    </source>
</evidence>
<evidence type="ECO:0000256" key="2">
    <source>
        <dbReference type="ARBA" id="ARBA00022448"/>
    </source>
</evidence>
<evidence type="ECO:0000259" key="9">
    <source>
        <dbReference type="PROSITE" id="PS50928"/>
    </source>
</evidence>
<feature type="transmembrane region" description="Helical" evidence="7">
    <location>
        <begin position="29"/>
        <end position="57"/>
    </location>
</feature>
<keyword evidence="10" id="KW-0762">Sugar transport</keyword>
<dbReference type="PANTHER" id="PTHR30193">
    <property type="entry name" value="ABC TRANSPORTER PERMEASE PROTEIN"/>
    <property type="match status" value="1"/>
</dbReference>
<feature type="domain" description="ABC transmembrane type-1" evidence="9">
    <location>
        <begin position="87"/>
        <end position="299"/>
    </location>
</feature>
<dbReference type="InterPro" id="IPR000515">
    <property type="entry name" value="MetI-like"/>
</dbReference>
<feature type="region of interest" description="Disordered" evidence="8">
    <location>
        <begin position="1"/>
        <end position="21"/>
    </location>
</feature>
<dbReference type="InterPro" id="IPR051393">
    <property type="entry name" value="ABC_transporter_permease"/>
</dbReference>
<dbReference type="SUPFAM" id="SSF161098">
    <property type="entry name" value="MetI-like"/>
    <property type="match status" value="1"/>
</dbReference>
<keyword evidence="3" id="KW-1003">Cell membrane</keyword>
<reference evidence="10 11" key="1">
    <citation type="submission" date="2023-07" db="EMBL/GenBank/DDBJ databases">
        <title>Genomic Encyclopedia of Type Strains, Phase IV (KMG-IV): sequencing the most valuable type-strain genomes for metagenomic binning, comparative biology and taxonomic classification.</title>
        <authorList>
            <person name="Goeker M."/>
        </authorList>
    </citation>
    <scope>NUCLEOTIDE SEQUENCE [LARGE SCALE GENOMIC DNA]</scope>
    <source>
        <strain evidence="10 11">DSM 15561</strain>
    </source>
</reference>
<accession>A0ABU0LUR0</accession>
<organism evidence="10 11">
    <name type="scientific">Ancylobacter amanitiformis</name>
    <dbReference type="NCBI Taxonomy" id="217069"/>
    <lineage>
        <taxon>Bacteria</taxon>
        <taxon>Pseudomonadati</taxon>
        <taxon>Pseudomonadota</taxon>
        <taxon>Alphaproteobacteria</taxon>
        <taxon>Hyphomicrobiales</taxon>
        <taxon>Xanthobacteraceae</taxon>
        <taxon>Ancylobacter</taxon>
    </lineage>
</organism>
<evidence type="ECO:0000256" key="7">
    <source>
        <dbReference type="RuleBase" id="RU363032"/>
    </source>
</evidence>
<keyword evidence="4 7" id="KW-0812">Transmembrane</keyword>
<keyword evidence="2 7" id="KW-0813">Transport</keyword>
<comment type="similarity">
    <text evidence="7">Belongs to the binding-protein-dependent transport system permease family.</text>
</comment>
<keyword evidence="5 7" id="KW-1133">Transmembrane helix</keyword>
<evidence type="ECO:0000256" key="4">
    <source>
        <dbReference type="ARBA" id="ARBA00022692"/>
    </source>
</evidence>
<evidence type="ECO:0000256" key="1">
    <source>
        <dbReference type="ARBA" id="ARBA00004651"/>
    </source>
</evidence>
<proteinExistence type="inferred from homology"/>
<feature type="transmembrane region" description="Helical" evidence="7">
    <location>
        <begin position="172"/>
        <end position="197"/>
    </location>
</feature>